<name>A0A8J5JYY4_HOMAM</name>
<comment type="caution">
    <text evidence="1">The sequence shown here is derived from an EMBL/GenBank/DDBJ whole genome shotgun (WGS) entry which is preliminary data.</text>
</comment>
<dbReference type="Proteomes" id="UP000747542">
    <property type="component" value="Unassembled WGS sequence"/>
</dbReference>
<evidence type="ECO:0000313" key="1">
    <source>
        <dbReference type="EMBL" id="KAG7167040.1"/>
    </source>
</evidence>
<sequence length="75" mass="8577">MVVDTGKIGYWSLEKSRDAGNDERGMVDLMRNHAQRRLTLLSLPGAYDALTSWRRQSIPPEVFKINISSMRGNRL</sequence>
<reference evidence="1" key="1">
    <citation type="journal article" date="2021" name="Sci. Adv.">
        <title>The American lobster genome reveals insights on longevity, neural, and immune adaptations.</title>
        <authorList>
            <person name="Polinski J.M."/>
            <person name="Zimin A.V."/>
            <person name="Clark K.F."/>
            <person name="Kohn A.B."/>
            <person name="Sadowski N."/>
            <person name="Timp W."/>
            <person name="Ptitsyn A."/>
            <person name="Khanna P."/>
            <person name="Romanova D.Y."/>
            <person name="Williams P."/>
            <person name="Greenwood S.J."/>
            <person name="Moroz L.L."/>
            <person name="Walt D.R."/>
            <person name="Bodnar A.G."/>
        </authorList>
    </citation>
    <scope>NUCLEOTIDE SEQUENCE</scope>
    <source>
        <strain evidence="1">GMGI-L3</strain>
    </source>
</reference>
<accession>A0A8J5JYY4</accession>
<evidence type="ECO:0000313" key="2">
    <source>
        <dbReference type="Proteomes" id="UP000747542"/>
    </source>
</evidence>
<keyword evidence="2" id="KW-1185">Reference proteome</keyword>
<dbReference type="AlphaFoldDB" id="A0A8J5JYY4"/>
<protein>
    <submittedName>
        <fullName evidence="1">Uncharacterized protein</fullName>
    </submittedName>
</protein>
<dbReference type="EMBL" id="JAHLQT010021845">
    <property type="protein sequence ID" value="KAG7167040.1"/>
    <property type="molecule type" value="Genomic_DNA"/>
</dbReference>
<gene>
    <name evidence="1" type="ORF">Hamer_G005356</name>
</gene>
<proteinExistence type="predicted"/>
<organism evidence="1 2">
    <name type="scientific">Homarus americanus</name>
    <name type="common">American lobster</name>
    <dbReference type="NCBI Taxonomy" id="6706"/>
    <lineage>
        <taxon>Eukaryota</taxon>
        <taxon>Metazoa</taxon>
        <taxon>Ecdysozoa</taxon>
        <taxon>Arthropoda</taxon>
        <taxon>Crustacea</taxon>
        <taxon>Multicrustacea</taxon>
        <taxon>Malacostraca</taxon>
        <taxon>Eumalacostraca</taxon>
        <taxon>Eucarida</taxon>
        <taxon>Decapoda</taxon>
        <taxon>Pleocyemata</taxon>
        <taxon>Astacidea</taxon>
        <taxon>Nephropoidea</taxon>
        <taxon>Nephropidae</taxon>
        <taxon>Homarus</taxon>
    </lineage>
</organism>